<evidence type="ECO:0000313" key="2">
    <source>
        <dbReference type="Proteomes" id="UP000076852"/>
    </source>
</evidence>
<protein>
    <submittedName>
        <fullName evidence="1">Uncharacterized protein</fullName>
    </submittedName>
</protein>
<dbReference type="EMBL" id="CP014579">
    <property type="protein sequence ID" value="ANB76574.1"/>
    <property type="molecule type" value="Genomic_DNA"/>
</dbReference>
<reference evidence="1 2" key="1">
    <citation type="journal article" date="2016" name="Gene">
        <title>PacBio SMRT assembly of a complex multi-replicon genome reveals chlorocatechol degradative operon in a region of genome plasticity.</title>
        <authorList>
            <person name="Ricker N."/>
            <person name="Shen S.Y."/>
            <person name="Goordial J."/>
            <person name="Jin S."/>
            <person name="Fulthorpe R.R."/>
        </authorList>
    </citation>
    <scope>NUCLEOTIDE SEQUENCE [LARGE SCALE GENOMIC DNA]</scope>
    <source>
        <strain evidence="1 2">OLGA172</strain>
    </source>
</reference>
<organism evidence="1 2">
    <name type="scientific">Paraburkholderia phytofirmans OLGA172</name>
    <dbReference type="NCBI Taxonomy" id="1417228"/>
    <lineage>
        <taxon>Bacteria</taxon>
        <taxon>Pseudomonadati</taxon>
        <taxon>Pseudomonadota</taxon>
        <taxon>Betaproteobacteria</taxon>
        <taxon>Burkholderiales</taxon>
        <taxon>Burkholderiaceae</taxon>
        <taxon>Paraburkholderia</taxon>
    </lineage>
</organism>
<sequence>MEVVKLRFMLSIKLAPYDQFVAGQRGLNVTDLKCLEVAYYDEVQPVTSGWRSKNRNLVDFDDTFDSRELQSLENCLCGMVKIIDNYMANNRPDNANKRNAAT</sequence>
<keyword evidence="2" id="KW-1185">Reference proteome</keyword>
<evidence type="ECO:0000313" key="1">
    <source>
        <dbReference type="EMBL" id="ANB76574.1"/>
    </source>
</evidence>
<proteinExistence type="predicted"/>
<dbReference type="Proteomes" id="UP000076852">
    <property type="component" value="Chromosome 2"/>
</dbReference>
<accession>A0A160FU91</accession>
<name>A0A160FU91_9BURK</name>
<dbReference type="KEGG" id="buz:AYM40_30765"/>
<dbReference type="AlphaFoldDB" id="A0A160FU91"/>
<dbReference type="STRING" id="1804984.AYM40_30765"/>
<gene>
    <name evidence="1" type="ORF">AYM40_30765</name>
</gene>